<dbReference type="GO" id="GO:0016787">
    <property type="term" value="F:hydrolase activity"/>
    <property type="evidence" value="ECO:0007669"/>
    <property type="project" value="UniProtKB-KW"/>
</dbReference>
<dbReference type="AlphaFoldDB" id="A0A427T5A0"/>
<keyword evidence="3" id="KW-1185">Reference proteome</keyword>
<sequence length="276" mass="28927">MSRRDAGMATAEVAGAPLVVALHGGGYHRGYFDVPGHSLLELGAAAGFRVFTPDRPGYGASDPLPGGEATFARQAEALDATIGALWTEHGEGRPGVVLLGHSIGGAIAVHLAARQPRWPLLGLSIHGVGDRSPAHVTDAWHALPAGAPVELPPEQRRALLYGPEGTVDAEAVAAAKAAVEPVPLAEMLEIVGKWPEEVARLAAAVTVPVQYTLAEYDGLWVVDESRVAAFTGYFEAAPWVDARLQAGAGHNLDHHRLSRALHLRQLAFAAECAARG</sequence>
<evidence type="ECO:0000313" key="3">
    <source>
        <dbReference type="Proteomes" id="UP000267081"/>
    </source>
</evidence>
<evidence type="ECO:0000313" key="2">
    <source>
        <dbReference type="EMBL" id="RSD14139.1"/>
    </source>
</evidence>
<dbReference type="InterPro" id="IPR050228">
    <property type="entry name" value="Carboxylesterase_BioH"/>
</dbReference>
<organism evidence="2 3">
    <name type="scientific">Amycolatopsis eburnea</name>
    <dbReference type="NCBI Taxonomy" id="2267691"/>
    <lineage>
        <taxon>Bacteria</taxon>
        <taxon>Bacillati</taxon>
        <taxon>Actinomycetota</taxon>
        <taxon>Actinomycetes</taxon>
        <taxon>Pseudonocardiales</taxon>
        <taxon>Pseudonocardiaceae</taxon>
        <taxon>Amycolatopsis</taxon>
    </lineage>
</organism>
<keyword evidence="2" id="KW-0378">Hydrolase</keyword>
<dbReference type="PRINTS" id="PR00111">
    <property type="entry name" value="ABHYDROLASE"/>
</dbReference>
<dbReference type="InterPro" id="IPR000073">
    <property type="entry name" value="AB_hydrolase_1"/>
</dbReference>
<dbReference type="PANTHER" id="PTHR43194">
    <property type="entry name" value="HYDROLASE ALPHA/BETA FOLD FAMILY"/>
    <property type="match status" value="1"/>
</dbReference>
<feature type="domain" description="AB hydrolase-1" evidence="1">
    <location>
        <begin position="19"/>
        <end position="252"/>
    </location>
</feature>
<dbReference type="Proteomes" id="UP000267081">
    <property type="component" value="Unassembled WGS sequence"/>
</dbReference>
<protein>
    <submittedName>
        <fullName evidence="2">Alpha/beta fold hydrolase</fullName>
    </submittedName>
</protein>
<dbReference type="SUPFAM" id="SSF53474">
    <property type="entry name" value="alpha/beta-Hydrolases"/>
    <property type="match status" value="1"/>
</dbReference>
<name>A0A427T5A0_9PSEU</name>
<dbReference type="EMBL" id="RSEC01000058">
    <property type="protein sequence ID" value="RSD14139.1"/>
    <property type="molecule type" value="Genomic_DNA"/>
</dbReference>
<proteinExistence type="predicted"/>
<gene>
    <name evidence="2" type="ORF">EIY87_31410</name>
</gene>
<dbReference type="Pfam" id="PF12697">
    <property type="entry name" value="Abhydrolase_6"/>
    <property type="match status" value="1"/>
</dbReference>
<reference evidence="2 3" key="1">
    <citation type="submission" date="2018-12" db="EMBL/GenBank/DDBJ databases">
        <title>Amycolatopsis eburnea sp. nov. actinomycete associate with arbuscular mycorrhiza fungal spore.</title>
        <authorList>
            <person name="Lumyong S."/>
            <person name="Chaiya L."/>
        </authorList>
    </citation>
    <scope>NUCLEOTIDE SEQUENCE [LARGE SCALE GENOMIC DNA]</scope>
    <source>
        <strain evidence="2 3">GLM-1</strain>
    </source>
</reference>
<evidence type="ECO:0000259" key="1">
    <source>
        <dbReference type="Pfam" id="PF12697"/>
    </source>
</evidence>
<dbReference type="Gene3D" id="3.40.50.1820">
    <property type="entry name" value="alpha/beta hydrolase"/>
    <property type="match status" value="1"/>
</dbReference>
<comment type="caution">
    <text evidence="2">The sequence shown here is derived from an EMBL/GenBank/DDBJ whole genome shotgun (WGS) entry which is preliminary data.</text>
</comment>
<dbReference type="InterPro" id="IPR029058">
    <property type="entry name" value="AB_hydrolase_fold"/>
</dbReference>
<accession>A0A427T5A0</accession>
<dbReference type="PANTHER" id="PTHR43194:SF5">
    <property type="entry name" value="PIMELOYL-[ACYL-CARRIER PROTEIN] METHYL ESTER ESTERASE"/>
    <property type="match status" value="1"/>
</dbReference>